<accession>A0ABQ8JV01</accession>
<dbReference type="Proteomes" id="UP000887458">
    <property type="component" value="Unassembled WGS sequence"/>
</dbReference>
<proteinExistence type="predicted"/>
<feature type="signal peptide" evidence="1">
    <location>
        <begin position="1"/>
        <end position="22"/>
    </location>
</feature>
<feature type="chain" id="PRO_5045987974" description="Secreted protein" evidence="1">
    <location>
        <begin position="23"/>
        <end position="93"/>
    </location>
</feature>
<comment type="caution">
    <text evidence="2">The sequence shown here is derived from an EMBL/GenBank/DDBJ whole genome shotgun (WGS) entry which is preliminary data.</text>
</comment>
<keyword evidence="3" id="KW-1185">Reference proteome</keyword>
<evidence type="ECO:0008006" key="4">
    <source>
        <dbReference type="Google" id="ProtNLM"/>
    </source>
</evidence>
<reference evidence="2 3" key="2">
    <citation type="journal article" date="2022" name="Mol. Biol. Evol.">
        <title>Comparative Genomics Reveals Insights into the Divergent Evolution of Astigmatic Mites and Household Pest Adaptations.</title>
        <authorList>
            <person name="Xiong Q."/>
            <person name="Wan A.T."/>
            <person name="Liu X."/>
            <person name="Fung C.S."/>
            <person name="Xiao X."/>
            <person name="Malainual N."/>
            <person name="Hou J."/>
            <person name="Wang L."/>
            <person name="Wang M."/>
            <person name="Yang K.Y."/>
            <person name="Cui Y."/>
            <person name="Leung E.L."/>
            <person name="Nong W."/>
            <person name="Shin S.K."/>
            <person name="Au S.W."/>
            <person name="Jeong K.Y."/>
            <person name="Chew F.T."/>
            <person name="Hui J.H."/>
            <person name="Leung T.F."/>
            <person name="Tungtrongchitr A."/>
            <person name="Zhong N."/>
            <person name="Liu Z."/>
            <person name="Tsui S.K."/>
        </authorList>
    </citation>
    <scope>NUCLEOTIDE SEQUENCE [LARGE SCALE GENOMIC DNA]</scope>
    <source>
        <strain evidence="2">Derp</strain>
    </source>
</reference>
<evidence type="ECO:0000313" key="2">
    <source>
        <dbReference type="EMBL" id="KAH9426072.1"/>
    </source>
</evidence>
<reference evidence="2 3" key="1">
    <citation type="journal article" date="2018" name="J. Allergy Clin. Immunol.">
        <title>High-quality assembly of Dermatophagoides pteronyssinus genome and transcriptome reveals a wide range of novel allergens.</title>
        <authorList>
            <person name="Liu X.Y."/>
            <person name="Yang K.Y."/>
            <person name="Wang M.Q."/>
            <person name="Kwok J.S."/>
            <person name="Zeng X."/>
            <person name="Yang Z."/>
            <person name="Xiao X.J."/>
            <person name="Lau C.P."/>
            <person name="Li Y."/>
            <person name="Huang Z.M."/>
            <person name="Ba J.G."/>
            <person name="Yim A.K."/>
            <person name="Ouyang C.Y."/>
            <person name="Ngai S.M."/>
            <person name="Chan T.F."/>
            <person name="Leung E.L."/>
            <person name="Liu L."/>
            <person name="Liu Z.G."/>
            <person name="Tsui S.K."/>
        </authorList>
    </citation>
    <scope>NUCLEOTIDE SEQUENCE [LARGE SCALE GENOMIC DNA]</scope>
    <source>
        <strain evidence="2">Derp</strain>
    </source>
</reference>
<evidence type="ECO:0000313" key="3">
    <source>
        <dbReference type="Proteomes" id="UP000887458"/>
    </source>
</evidence>
<name>A0ABQ8JV01_DERPT</name>
<keyword evidence="1" id="KW-0732">Signal</keyword>
<evidence type="ECO:0000256" key="1">
    <source>
        <dbReference type="SAM" id="SignalP"/>
    </source>
</evidence>
<organism evidence="2 3">
    <name type="scientific">Dermatophagoides pteronyssinus</name>
    <name type="common">European house dust mite</name>
    <dbReference type="NCBI Taxonomy" id="6956"/>
    <lineage>
        <taxon>Eukaryota</taxon>
        <taxon>Metazoa</taxon>
        <taxon>Ecdysozoa</taxon>
        <taxon>Arthropoda</taxon>
        <taxon>Chelicerata</taxon>
        <taxon>Arachnida</taxon>
        <taxon>Acari</taxon>
        <taxon>Acariformes</taxon>
        <taxon>Sarcoptiformes</taxon>
        <taxon>Astigmata</taxon>
        <taxon>Psoroptidia</taxon>
        <taxon>Analgoidea</taxon>
        <taxon>Pyroglyphidae</taxon>
        <taxon>Dermatophagoidinae</taxon>
        <taxon>Dermatophagoides</taxon>
    </lineage>
</organism>
<gene>
    <name evidence="2" type="ORF">DERP_007012</name>
</gene>
<protein>
    <recommendedName>
        <fullName evidence="4">Secreted protein</fullName>
    </recommendedName>
</protein>
<sequence length="93" mass="10927">MKFCIFFIVILMLAEHFPSNHAGIATKEIDKDELISEVEKLLERGQKFVDQHRYDSDEKLILLYLAEMAEIEILLSKIEMTSKQERLKSITRI</sequence>
<dbReference type="EMBL" id="NJHN03000012">
    <property type="protein sequence ID" value="KAH9426072.1"/>
    <property type="molecule type" value="Genomic_DNA"/>
</dbReference>